<dbReference type="AlphaFoldDB" id="A0A1X0DPN6"/>
<dbReference type="Proteomes" id="UP000192801">
    <property type="component" value="Unassembled WGS sequence"/>
</dbReference>
<gene>
    <name evidence="1" type="ORF">BST26_00640</name>
</gene>
<proteinExistence type="predicted"/>
<protein>
    <submittedName>
        <fullName evidence="1">Uncharacterized protein</fullName>
    </submittedName>
</protein>
<sequence length="89" mass="9998">MPTSHRRHAVTETEDIAEALGIARRRWPELAAKPGLLLRRLILTGGDALARMDSEDHHRRQDAITETSGALTGVFGPGYLDELRRDWPE</sequence>
<keyword evidence="2" id="KW-1185">Reference proteome</keyword>
<dbReference type="RefSeq" id="WP_083028876.1">
    <property type="nucleotide sequence ID" value="NZ_AP022618.1"/>
</dbReference>
<dbReference type="OrthoDB" id="3699209at2"/>
<reference evidence="1 2" key="1">
    <citation type="submission" date="2016-12" db="EMBL/GenBank/DDBJ databases">
        <title>The new phylogeny of genus Mycobacterium.</title>
        <authorList>
            <person name="Tortoli E."/>
            <person name="Trovato A."/>
            <person name="Cirillo D.M."/>
        </authorList>
    </citation>
    <scope>NUCLEOTIDE SEQUENCE [LARGE SCALE GENOMIC DNA]</scope>
    <source>
        <strain evidence="1 2">DSM 45130</strain>
    </source>
</reference>
<dbReference type="EMBL" id="MVHS01000001">
    <property type="protein sequence ID" value="ORA74122.1"/>
    <property type="molecule type" value="Genomic_DNA"/>
</dbReference>
<evidence type="ECO:0000313" key="2">
    <source>
        <dbReference type="Proteomes" id="UP000192801"/>
    </source>
</evidence>
<evidence type="ECO:0000313" key="1">
    <source>
        <dbReference type="EMBL" id="ORA74122.1"/>
    </source>
</evidence>
<comment type="caution">
    <text evidence="1">The sequence shown here is derived from an EMBL/GenBank/DDBJ whole genome shotgun (WGS) entry which is preliminary data.</text>
</comment>
<organism evidence="1 2">
    <name type="scientific">Mycolicibacterium insubricum</name>
    <dbReference type="NCBI Taxonomy" id="444597"/>
    <lineage>
        <taxon>Bacteria</taxon>
        <taxon>Bacillati</taxon>
        <taxon>Actinomycetota</taxon>
        <taxon>Actinomycetes</taxon>
        <taxon>Mycobacteriales</taxon>
        <taxon>Mycobacteriaceae</taxon>
        <taxon>Mycolicibacterium</taxon>
    </lineage>
</organism>
<accession>A0A1X0DPN6</accession>
<name>A0A1X0DPN6_9MYCO</name>